<reference evidence="1 2" key="2">
    <citation type="journal article" date="2013" name="IMA Fungus">
        <title>IMA Genome-F 1: Ceratocystis fimbriata: Draft nuclear genome sequence for the plant pathogen, Ceratocystis fimbriata.</title>
        <authorList>
            <person name="Wilken P.M."/>
            <person name="Steenkamp E.T."/>
            <person name="Wingfield M.J."/>
            <person name="de Beer Z.W."/>
            <person name="Wingfield B.D."/>
        </authorList>
    </citation>
    <scope>NUCLEOTIDE SEQUENCE [LARGE SCALE GENOMIC DNA]</scope>
    <source>
        <strain evidence="1 2">CBS 114723</strain>
    </source>
</reference>
<dbReference type="Proteomes" id="UP000222788">
    <property type="component" value="Unassembled WGS sequence"/>
</dbReference>
<reference evidence="1 2" key="1">
    <citation type="journal article" date="2013" name="Fungal Biol.">
        <title>Analysis of microsatellite markers in the genome of the plant pathogen Ceratocystis fimbriata.</title>
        <authorList>
            <person name="Simpson M.C."/>
            <person name="Wilken P.M."/>
            <person name="Coetzee M.P."/>
            <person name="Wingfield M.J."/>
            <person name="Wingfield B.D."/>
        </authorList>
    </citation>
    <scope>NUCLEOTIDE SEQUENCE [LARGE SCALE GENOMIC DNA]</scope>
    <source>
        <strain evidence="1 2">CBS 114723</strain>
    </source>
</reference>
<dbReference type="AlphaFoldDB" id="A0A2C5X4L5"/>
<dbReference type="EMBL" id="APWK03000048">
    <property type="protein sequence ID" value="PHH53207.1"/>
    <property type="molecule type" value="Genomic_DNA"/>
</dbReference>
<evidence type="ECO:0000313" key="2">
    <source>
        <dbReference type="Proteomes" id="UP000222788"/>
    </source>
</evidence>
<name>A0A2C5X4L5_9PEZI</name>
<gene>
    <name evidence="1" type="ORF">CFIMG_005578RA</name>
</gene>
<proteinExistence type="predicted"/>
<comment type="caution">
    <text evidence="1">The sequence shown here is derived from an EMBL/GenBank/DDBJ whole genome shotgun (WGS) entry which is preliminary data.</text>
</comment>
<sequence>MLVLESKGLLTFRTLDLTAHMNLTLSAMGNMALPALGIAFGNYVNGNGVGSCTKFPTSPGHPSYASLEVSENIGLPFPNAFCCNGRTPVGAENAALPAATGALCRGCCITKMYWNGIT</sequence>
<protein>
    <submittedName>
        <fullName evidence="1">Uncharacterized protein</fullName>
    </submittedName>
</protein>
<accession>A0A2C5X4L5</accession>
<keyword evidence="2" id="KW-1185">Reference proteome</keyword>
<evidence type="ECO:0000313" key="1">
    <source>
        <dbReference type="EMBL" id="PHH53207.1"/>
    </source>
</evidence>
<organism evidence="1 2">
    <name type="scientific">Ceratocystis fimbriata CBS 114723</name>
    <dbReference type="NCBI Taxonomy" id="1035309"/>
    <lineage>
        <taxon>Eukaryota</taxon>
        <taxon>Fungi</taxon>
        <taxon>Dikarya</taxon>
        <taxon>Ascomycota</taxon>
        <taxon>Pezizomycotina</taxon>
        <taxon>Sordariomycetes</taxon>
        <taxon>Hypocreomycetidae</taxon>
        <taxon>Microascales</taxon>
        <taxon>Ceratocystidaceae</taxon>
        <taxon>Ceratocystis</taxon>
    </lineage>
</organism>